<accession>A0AAD0KVZ4</accession>
<sequence length="63" mass="7026">MARAPASQLRLAVVQRLDRSVARVVDNLFTLRMRRIFDQPSAGVFDTVGHLLGEIGQPPRRLG</sequence>
<reference evidence="1 2" key="1">
    <citation type="submission" date="2018-05" db="EMBL/GenBank/DDBJ databases">
        <title>Evolution of small genomes with special reference to Mycobacterium leprae.</title>
        <authorList>
            <person name="Mohanty P.S."/>
            <person name="Bansal A.K."/>
            <person name="Gupta U.D."/>
            <person name="Naaz F."/>
            <person name="Dwivedi V.D."/>
            <person name="Singh H."/>
            <person name="Gupta G."/>
            <person name="Sharma S."/>
            <person name="Arora M."/>
        </authorList>
    </citation>
    <scope>NUCLEOTIDE SEQUENCE [LARGE SCALE GENOMIC DNA]</scope>
    <source>
        <strain evidence="1 2">MRHRU-235-G</strain>
    </source>
</reference>
<organism evidence="1 2">
    <name type="scientific">Mycobacterium leprae</name>
    <dbReference type="NCBI Taxonomy" id="1769"/>
    <lineage>
        <taxon>Bacteria</taxon>
        <taxon>Bacillati</taxon>
        <taxon>Actinomycetota</taxon>
        <taxon>Actinomycetes</taxon>
        <taxon>Mycobacteriales</taxon>
        <taxon>Mycobacteriaceae</taxon>
        <taxon>Mycobacterium</taxon>
    </lineage>
</organism>
<dbReference type="AlphaFoldDB" id="A0AAD0KVZ4"/>
<dbReference type="Proteomes" id="UP000249682">
    <property type="component" value="Chromosome"/>
</dbReference>
<evidence type="ECO:0000313" key="1">
    <source>
        <dbReference type="EMBL" id="AWV48828.1"/>
    </source>
</evidence>
<name>A0AAD0KVZ4_MYCLR</name>
<evidence type="ECO:0000313" key="2">
    <source>
        <dbReference type="Proteomes" id="UP000249682"/>
    </source>
</evidence>
<proteinExistence type="predicted"/>
<protein>
    <submittedName>
        <fullName evidence="1">Uncharacterized protein</fullName>
    </submittedName>
</protein>
<gene>
    <name evidence="1" type="ORF">DIJ64_14400</name>
</gene>
<dbReference type="EMBL" id="CP029543">
    <property type="protein sequence ID" value="AWV48828.1"/>
    <property type="molecule type" value="Genomic_DNA"/>
</dbReference>